<organism evidence="3 4">
    <name type="scientific">Corynebacterium segmentosum</name>
    <dbReference type="NCBI Taxonomy" id="43990"/>
    <lineage>
        <taxon>Bacteria</taxon>
        <taxon>Bacillati</taxon>
        <taxon>Actinomycetota</taxon>
        <taxon>Actinomycetes</taxon>
        <taxon>Mycobacteriales</taxon>
        <taxon>Corynebacteriaceae</taxon>
        <taxon>Corynebacterium</taxon>
    </lineage>
</organism>
<feature type="coiled-coil region" evidence="1">
    <location>
        <begin position="85"/>
        <end position="189"/>
    </location>
</feature>
<dbReference type="PANTHER" id="PTHR38010:SF1">
    <property type="entry name" value="SLR0848 PROTEIN"/>
    <property type="match status" value="1"/>
</dbReference>
<accession>A0ABY6TEF5</accession>
<dbReference type="GO" id="GO:0051301">
    <property type="term" value="P:cell division"/>
    <property type="evidence" value="ECO:0007669"/>
    <property type="project" value="UniProtKB-KW"/>
</dbReference>
<name>A0ABY6TEF5_9CORY</name>
<feature type="compositionally biased region" description="Basic and acidic residues" evidence="2">
    <location>
        <begin position="278"/>
        <end position="291"/>
    </location>
</feature>
<evidence type="ECO:0000256" key="1">
    <source>
        <dbReference type="SAM" id="Coils"/>
    </source>
</evidence>
<protein>
    <submittedName>
        <fullName evidence="3">Cell division initiation protein</fullName>
    </submittedName>
</protein>
<gene>
    <name evidence="3" type="ORF">NCTC934_01502</name>
</gene>
<proteinExistence type="predicted"/>
<evidence type="ECO:0000313" key="4">
    <source>
        <dbReference type="Proteomes" id="UP000280707"/>
    </source>
</evidence>
<evidence type="ECO:0000313" key="3">
    <source>
        <dbReference type="EMBL" id="VEH73208.1"/>
    </source>
</evidence>
<keyword evidence="3" id="KW-0132">Cell division</keyword>
<keyword evidence="3" id="KW-0131">Cell cycle</keyword>
<dbReference type="PANTHER" id="PTHR38010">
    <property type="entry name" value="SLR0848 PROTEIN"/>
    <property type="match status" value="1"/>
</dbReference>
<sequence>MGCESHSESFSPRCTGLRIQGAPSTQCGVLRCRIPSMYRVFESLDELVQHLEQASGFPMTSNCLVPRHEMLALLDDLRNALPVEIDDAQDVLDKQDEIIRGAEERADNTINEASAQATDMVNQARQEADTTVAQAEEHAQRLMADAEARAQSTVEQARADADRTIAQANEEYERSVAEGRQEQERLVSESEVVRRANEEANRIVETAYTESNRLRTECDDFVDSKLSEFESSLSGLLRTVNSDRSALRGGAGVRSRGGDYLPSTNAGSSRGGASAPRYGDDDGYERRYTER</sequence>
<dbReference type="EMBL" id="LR134408">
    <property type="protein sequence ID" value="VEH73208.1"/>
    <property type="molecule type" value="Genomic_DNA"/>
</dbReference>
<reference evidence="3 4" key="1">
    <citation type="submission" date="2018-12" db="EMBL/GenBank/DDBJ databases">
        <authorList>
            <consortium name="Pathogen Informatics"/>
        </authorList>
    </citation>
    <scope>NUCLEOTIDE SEQUENCE [LARGE SCALE GENOMIC DNA]</scope>
    <source>
        <strain evidence="3 4">NCTC934</strain>
    </source>
</reference>
<evidence type="ECO:0000256" key="2">
    <source>
        <dbReference type="SAM" id="MobiDB-lite"/>
    </source>
</evidence>
<feature type="region of interest" description="Disordered" evidence="2">
    <location>
        <begin position="247"/>
        <end position="291"/>
    </location>
</feature>
<dbReference type="Proteomes" id="UP000280707">
    <property type="component" value="Chromosome"/>
</dbReference>
<keyword evidence="4" id="KW-1185">Reference proteome</keyword>
<dbReference type="Gene3D" id="1.20.5.2950">
    <property type="match status" value="1"/>
</dbReference>
<keyword evidence="1" id="KW-0175">Coiled coil</keyword>